<organism evidence="5 6">
    <name type="scientific">Rhinocladiella mackenziei CBS 650.93</name>
    <dbReference type="NCBI Taxonomy" id="1442369"/>
    <lineage>
        <taxon>Eukaryota</taxon>
        <taxon>Fungi</taxon>
        <taxon>Dikarya</taxon>
        <taxon>Ascomycota</taxon>
        <taxon>Pezizomycotina</taxon>
        <taxon>Eurotiomycetes</taxon>
        <taxon>Chaetothyriomycetidae</taxon>
        <taxon>Chaetothyriales</taxon>
        <taxon>Herpotrichiellaceae</taxon>
        <taxon>Rhinocladiella</taxon>
    </lineage>
</organism>
<evidence type="ECO:0000313" key="5">
    <source>
        <dbReference type="EMBL" id="KIX06634.1"/>
    </source>
</evidence>
<dbReference type="RefSeq" id="XP_013273770.1">
    <property type="nucleotide sequence ID" value="XM_013418316.1"/>
</dbReference>
<evidence type="ECO:0000259" key="4">
    <source>
        <dbReference type="Pfam" id="PF13193"/>
    </source>
</evidence>
<dbReference type="SUPFAM" id="SSF56801">
    <property type="entry name" value="Acetyl-CoA synthetase-like"/>
    <property type="match status" value="1"/>
</dbReference>
<dbReference type="PANTHER" id="PTHR24096:SF149">
    <property type="entry name" value="AMP-BINDING DOMAIN-CONTAINING PROTEIN-RELATED"/>
    <property type="match status" value="1"/>
</dbReference>
<evidence type="ECO:0000313" key="6">
    <source>
        <dbReference type="Proteomes" id="UP000053617"/>
    </source>
</evidence>
<dbReference type="OrthoDB" id="6509636at2759"/>
<feature type="domain" description="AMP-binding enzyme C-terminal" evidence="4">
    <location>
        <begin position="470"/>
        <end position="551"/>
    </location>
</feature>
<dbReference type="EMBL" id="KN847477">
    <property type="protein sequence ID" value="KIX06634.1"/>
    <property type="molecule type" value="Genomic_DNA"/>
</dbReference>
<dbReference type="Pfam" id="PF00501">
    <property type="entry name" value="AMP-binding"/>
    <property type="match status" value="1"/>
</dbReference>
<dbReference type="PANTHER" id="PTHR24096">
    <property type="entry name" value="LONG-CHAIN-FATTY-ACID--COA LIGASE"/>
    <property type="match status" value="1"/>
</dbReference>
<dbReference type="HOGENOM" id="CLU_000022_59_2_1"/>
<dbReference type="PROSITE" id="PS00455">
    <property type="entry name" value="AMP_BINDING"/>
    <property type="match status" value="1"/>
</dbReference>
<gene>
    <name evidence="5" type="ORF">Z518_04610</name>
</gene>
<evidence type="ECO:0000259" key="3">
    <source>
        <dbReference type="Pfam" id="PF00501"/>
    </source>
</evidence>
<dbReference type="Gene3D" id="3.40.50.12780">
    <property type="entry name" value="N-terminal domain of ligase-like"/>
    <property type="match status" value="1"/>
</dbReference>
<dbReference type="CDD" id="cd05911">
    <property type="entry name" value="Firefly_Luc_like"/>
    <property type="match status" value="1"/>
</dbReference>
<dbReference type="GO" id="GO:0016405">
    <property type="term" value="F:CoA-ligase activity"/>
    <property type="evidence" value="ECO:0007669"/>
    <property type="project" value="TreeGrafter"/>
</dbReference>
<feature type="domain" description="AMP-dependent synthetase/ligase" evidence="3">
    <location>
        <begin position="33"/>
        <end position="420"/>
    </location>
</feature>
<proteinExistence type="inferred from homology"/>
<keyword evidence="2" id="KW-0436">Ligase</keyword>
<evidence type="ECO:0000256" key="1">
    <source>
        <dbReference type="ARBA" id="ARBA00006432"/>
    </source>
</evidence>
<dbReference type="GeneID" id="25292681"/>
<dbReference type="InterPro" id="IPR000873">
    <property type="entry name" value="AMP-dep_synth/lig_dom"/>
</dbReference>
<reference evidence="5 6" key="1">
    <citation type="submission" date="2015-01" db="EMBL/GenBank/DDBJ databases">
        <title>The Genome Sequence of Rhinocladiella mackenzie CBS 650.93.</title>
        <authorList>
            <consortium name="The Broad Institute Genomics Platform"/>
            <person name="Cuomo C."/>
            <person name="de Hoog S."/>
            <person name="Gorbushina A."/>
            <person name="Stielow B."/>
            <person name="Teixiera M."/>
            <person name="Abouelleil A."/>
            <person name="Chapman S.B."/>
            <person name="Priest M."/>
            <person name="Young S.K."/>
            <person name="Wortman J."/>
            <person name="Nusbaum C."/>
            <person name="Birren B."/>
        </authorList>
    </citation>
    <scope>NUCLEOTIDE SEQUENCE [LARGE SCALE GENOMIC DNA]</scope>
    <source>
        <strain evidence="5 6">CBS 650.93</strain>
    </source>
</reference>
<name>A0A0D2ILL4_9EURO</name>
<comment type="similarity">
    <text evidence="1">Belongs to the ATP-dependent AMP-binding enzyme family.</text>
</comment>
<dbReference type="VEuPathDB" id="FungiDB:Z518_04610"/>
<dbReference type="InterPro" id="IPR045851">
    <property type="entry name" value="AMP-bd_C_sf"/>
</dbReference>
<evidence type="ECO:0000256" key="2">
    <source>
        <dbReference type="ARBA" id="ARBA00022598"/>
    </source>
</evidence>
<dbReference type="AlphaFoldDB" id="A0A0D2ILL4"/>
<evidence type="ECO:0008006" key="7">
    <source>
        <dbReference type="Google" id="ProtNLM"/>
    </source>
</evidence>
<dbReference type="STRING" id="1442369.A0A0D2ILL4"/>
<dbReference type="Proteomes" id="UP000053617">
    <property type="component" value="Unassembled WGS sequence"/>
</dbReference>
<dbReference type="InterPro" id="IPR025110">
    <property type="entry name" value="AMP-bd_C"/>
</dbReference>
<sequence>MAITSNYPDIQLREADIFSLLFDRPDRPFAANKVIFQDATHPSRTYTYEQVRNDALWFGKGLQTCFDIKKGDVIGLFTPNDIDVPAILFGSLWTGAVISAANPGYKVDELAHQLKDSAARFVVSHVSSFPTAREACSLVGIPESQIILVGNERSARGPSRHWTVIREAGQTSAGSQPPTQIKIQPREDLAFLAYSSGTTGKPKAVMLTHFNVTANIEQIRDLEPVSHDNSVSIPGIPDAPQTGDKVLACLPFFHIYGLTCLLINPLFKGVHCVMMEAFDFERWCQVVETHQVTVGYIVPPIVLLLAKHPAVNKYNLSSLRVCSSGAAPLTRELVEAVYKRTGIRTKQGYGLTETSPTLFAMRWQDWHRKVGTTGLLVPNMTAKFCIPSAEIDHAQGAVELPRGEVGELWVSGPNVFRGYLNRPEATAECLVDGWFKTGDVGFMDDEGHLTITDRAKELIKYKGFQVAPAELEGLLVDCELVDDAAVIGVFLREQSTEVPRAYVVRKGGPSAVKPGDDQSIIRWMDRRVTNHKKLRGGVRFVESIPKSPSGKILRRILKDEIKKEQEREQEIRLRGHNAKL</sequence>
<dbReference type="Pfam" id="PF13193">
    <property type="entry name" value="AMP-binding_C"/>
    <property type="match status" value="1"/>
</dbReference>
<protein>
    <recommendedName>
        <fullName evidence="7">Phenylacetyl-CoA ligase</fullName>
    </recommendedName>
</protein>
<accession>A0A0D2ILL4</accession>
<dbReference type="InterPro" id="IPR020845">
    <property type="entry name" value="AMP-binding_CS"/>
</dbReference>
<dbReference type="Gene3D" id="3.30.300.30">
    <property type="match status" value="1"/>
</dbReference>
<dbReference type="InterPro" id="IPR042099">
    <property type="entry name" value="ANL_N_sf"/>
</dbReference>
<keyword evidence="6" id="KW-1185">Reference proteome</keyword>